<proteinExistence type="predicted"/>
<accession>A0ABU4INU1</accession>
<evidence type="ECO:0000313" key="1">
    <source>
        <dbReference type="EMBL" id="MDW6091087.1"/>
    </source>
</evidence>
<keyword evidence="2" id="KW-1185">Reference proteome</keyword>
<name>A0ABU4INU1_9VIBR</name>
<comment type="caution">
    <text evidence="1">The sequence shown here is derived from an EMBL/GenBank/DDBJ whole genome shotgun (WGS) entry which is preliminary data.</text>
</comment>
<protein>
    <recommendedName>
        <fullName evidence="3">RepB</fullName>
    </recommendedName>
</protein>
<dbReference type="EMBL" id="JAWRCP010000001">
    <property type="protein sequence ID" value="MDW6091087.1"/>
    <property type="molecule type" value="Genomic_DNA"/>
</dbReference>
<dbReference type="Proteomes" id="UP001279860">
    <property type="component" value="Unassembled WGS sequence"/>
</dbReference>
<evidence type="ECO:0000313" key="2">
    <source>
        <dbReference type="Proteomes" id="UP001279860"/>
    </source>
</evidence>
<sequence length="78" mass="8850">MTLEALRALYLDNLLVEAIVEPCSDNGMWMVEFKHTNDSLIILTDEEGEECHYIDSDLASKSAMEVGFRNVRVESLDL</sequence>
<gene>
    <name evidence="1" type="ORF">SBX64_00625</name>
</gene>
<reference evidence="1 2" key="1">
    <citation type="submission" date="2023-11" db="EMBL/GenBank/DDBJ databases">
        <title>Plant-associative lifestyle of Vibrio porteresiae and its evolutionary dynamics.</title>
        <authorList>
            <person name="Rameshkumar N."/>
            <person name="Kirti K."/>
        </authorList>
    </citation>
    <scope>NUCLEOTIDE SEQUENCE [LARGE SCALE GENOMIC DNA]</scope>
    <source>
        <strain evidence="1 2">MSSRF7</strain>
    </source>
</reference>
<dbReference type="RefSeq" id="WP_038186055.1">
    <property type="nucleotide sequence ID" value="NZ_AP024903.1"/>
</dbReference>
<organism evidence="1 2">
    <name type="scientific">Vibrio rhizosphaerae</name>
    <dbReference type="NCBI Taxonomy" id="398736"/>
    <lineage>
        <taxon>Bacteria</taxon>
        <taxon>Pseudomonadati</taxon>
        <taxon>Pseudomonadota</taxon>
        <taxon>Gammaproteobacteria</taxon>
        <taxon>Vibrionales</taxon>
        <taxon>Vibrionaceae</taxon>
        <taxon>Vibrio</taxon>
    </lineage>
</organism>
<evidence type="ECO:0008006" key="3">
    <source>
        <dbReference type="Google" id="ProtNLM"/>
    </source>
</evidence>